<organism evidence="2 4">
    <name type="scientific">Populus alba x Populus x berolinensis</name>
    <dbReference type="NCBI Taxonomy" id="444605"/>
    <lineage>
        <taxon>Eukaryota</taxon>
        <taxon>Viridiplantae</taxon>
        <taxon>Streptophyta</taxon>
        <taxon>Embryophyta</taxon>
        <taxon>Tracheophyta</taxon>
        <taxon>Spermatophyta</taxon>
        <taxon>Magnoliopsida</taxon>
        <taxon>eudicotyledons</taxon>
        <taxon>Gunneridae</taxon>
        <taxon>Pentapetalae</taxon>
        <taxon>rosids</taxon>
        <taxon>fabids</taxon>
        <taxon>Malpighiales</taxon>
        <taxon>Salicaceae</taxon>
        <taxon>Saliceae</taxon>
        <taxon>Populus</taxon>
    </lineage>
</organism>
<evidence type="ECO:0000313" key="2">
    <source>
        <dbReference type="EMBL" id="KAJ6976001.1"/>
    </source>
</evidence>
<feature type="transmembrane region" description="Helical" evidence="1">
    <location>
        <begin position="37"/>
        <end position="59"/>
    </location>
</feature>
<keyword evidence="1" id="KW-0472">Membrane</keyword>
<keyword evidence="4" id="KW-1185">Reference proteome</keyword>
<comment type="caution">
    <text evidence="2">The sequence shown here is derived from an EMBL/GenBank/DDBJ whole genome shotgun (WGS) entry which is preliminary data.</text>
</comment>
<evidence type="ECO:0000256" key="1">
    <source>
        <dbReference type="SAM" id="Phobius"/>
    </source>
</evidence>
<dbReference type="EMBL" id="JAQIZT010000013">
    <property type="protein sequence ID" value="KAJ6976009.1"/>
    <property type="molecule type" value="Genomic_DNA"/>
</dbReference>
<dbReference type="EMBL" id="JAQIZT010000013">
    <property type="protein sequence ID" value="KAJ6976001.1"/>
    <property type="molecule type" value="Genomic_DNA"/>
</dbReference>
<evidence type="ECO:0000313" key="3">
    <source>
        <dbReference type="EMBL" id="KAJ6976009.1"/>
    </source>
</evidence>
<dbReference type="AlphaFoldDB" id="A0AAD6LZ60"/>
<evidence type="ECO:0000313" key="4">
    <source>
        <dbReference type="Proteomes" id="UP001164929"/>
    </source>
</evidence>
<name>A0AAD6LZ60_9ROSI</name>
<accession>A0AAD6LZ60</accession>
<keyword evidence="1" id="KW-0812">Transmembrane</keyword>
<sequence>MILGNRRVQCETNQSSNPRILGFLGSSVVRDQQPLEAGLLALGPSLGLGFLAEFLGLALTDGSFRALF</sequence>
<proteinExistence type="predicted"/>
<keyword evidence="1" id="KW-1133">Transmembrane helix</keyword>
<protein>
    <submittedName>
        <fullName evidence="2">Uncharacterized protein</fullName>
    </submittedName>
</protein>
<reference evidence="2" key="1">
    <citation type="journal article" date="2023" name="Mol. Ecol. Resour.">
        <title>Chromosome-level genome assembly of a triploid poplar Populus alba 'Berolinensis'.</title>
        <authorList>
            <person name="Chen S."/>
            <person name="Yu Y."/>
            <person name="Wang X."/>
            <person name="Wang S."/>
            <person name="Zhang T."/>
            <person name="Zhou Y."/>
            <person name="He R."/>
            <person name="Meng N."/>
            <person name="Wang Y."/>
            <person name="Liu W."/>
            <person name="Liu Z."/>
            <person name="Liu J."/>
            <person name="Guo Q."/>
            <person name="Huang H."/>
            <person name="Sederoff R.R."/>
            <person name="Wang G."/>
            <person name="Qu G."/>
            <person name="Chen S."/>
        </authorList>
    </citation>
    <scope>NUCLEOTIDE SEQUENCE</scope>
    <source>
        <strain evidence="2">SC-2020</strain>
    </source>
</reference>
<gene>
    <name evidence="2" type="ORF">NC653_031739</name>
    <name evidence="3" type="ORF">NC653_031744</name>
</gene>
<dbReference type="Proteomes" id="UP001164929">
    <property type="component" value="Chromosome 13"/>
</dbReference>